<evidence type="ECO:0000313" key="1">
    <source>
        <dbReference type="EMBL" id="MBD5770080.1"/>
    </source>
</evidence>
<accession>A0ABR8NWU4</accession>
<evidence type="ECO:0000313" key="2">
    <source>
        <dbReference type="Proteomes" id="UP000604161"/>
    </source>
</evidence>
<keyword evidence="2" id="KW-1185">Reference proteome</keyword>
<gene>
    <name evidence="1" type="ORF">IF202_03380</name>
</gene>
<comment type="caution">
    <text evidence="1">The sequence shown here is derived from an EMBL/GenBank/DDBJ whole genome shotgun (WGS) entry which is preliminary data.</text>
</comment>
<protein>
    <submittedName>
        <fullName evidence="1">Uncharacterized protein</fullName>
    </submittedName>
</protein>
<reference evidence="1 2" key="1">
    <citation type="submission" date="2020-09" db="EMBL/GenBank/DDBJ databases">
        <title>Marinomonas sp. nov., isolated from the cysticercosis algae of Qingdao, China.</title>
        <authorList>
            <person name="Sun X."/>
        </authorList>
    </citation>
    <scope>NUCLEOTIDE SEQUENCE [LARGE SCALE GENOMIC DNA]</scope>
    <source>
        <strain evidence="1 2">SM2066</strain>
    </source>
</reference>
<organism evidence="1 2">
    <name type="scientific">Marinomonas colpomeniae</name>
    <dbReference type="NCBI Taxonomy" id="2774408"/>
    <lineage>
        <taxon>Bacteria</taxon>
        <taxon>Pseudomonadati</taxon>
        <taxon>Pseudomonadota</taxon>
        <taxon>Gammaproteobacteria</taxon>
        <taxon>Oceanospirillales</taxon>
        <taxon>Oceanospirillaceae</taxon>
        <taxon>Marinomonas</taxon>
    </lineage>
</organism>
<proteinExistence type="predicted"/>
<sequence>MELLVVCLLISLFLPFLVSTISHLQDRHLLAQTYQDQRTFKAAIDAHFQSQWSRLIPANCTDDASLLLTVQSGTSVPNRLSSRVVSADSDWLKGVDYGSCRIGMTVASNPFDVTLDCHSKNGDRAAFFSCDAYSTGQVTALSGSKRTIQLDNVNVIGLSGMLESEDGFYWYLSPGKNGGTAFWRTPEESGNSLELLNGIERLSIFPLLDSDDNGSVDTLATSYGDFSLKQVRGLWVEYQYRLDDCKSERGIELNQSYESMRGDTWHYSTPCQSVGNQIISLK</sequence>
<dbReference type="EMBL" id="JACYFC010000001">
    <property type="protein sequence ID" value="MBD5770080.1"/>
    <property type="molecule type" value="Genomic_DNA"/>
</dbReference>
<name>A0ABR8NWU4_9GAMM</name>
<dbReference type="Proteomes" id="UP000604161">
    <property type="component" value="Unassembled WGS sequence"/>
</dbReference>